<keyword evidence="2" id="KW-0808">Transferase</keyword>
<comment type="caution">
    <text evidence="2">The sequence shown here is derived from an EMBL/GenBank/DDBJ whole genome shotgun (WGS) entry which is preliminary data.</text>
</comment>
<dbReference type="InterPro" id="IPR029063">
    <property type="entry name" value="SAM-dependent_MTases_sf"/>
</dbReference>
<keyword evidence="2" id="KW-0489">Methyltransferase</keyword>
<dbReference type="Pfam" id="PF13489">
    <property type="entry name" value="Methyltransf_23"/>
    <property type="match status" value="1"/>
</dbReference>
<evidence type="ECO:0000313" key="3">
    <source>
        <dbReference type="Proteomes" id="UP000309138"/>
    </source>
</evidence>
<dbReference type="PANTHER" id="PTHR43861">
    <property type="entry name" value="TRANS-ACONITATE 2-METHYLTRANSFERASE-RELATED"/>
    <property type="match status" value="1"/>
</dbReference>
<organism evidence="2 3">
    <name type="scientific">Sphingomonas baiyangensis</name>
    <dbReference type="NCBI Taxonomy" id="2572576"/>
    <lineage>
        <taxon>Bacteria</taxon>
        <taxon>Pseudomonadati</taxon>
        <taxon>Pseudomonadota</taxon>
        <taxon>Alphaproteobacteria</taxon>
        <taxon>Sphingomonadales</taxon>
        <taxon>Sphingomonadaceae</taxon>
        <taxon>Sphingomonas</taxon>
    </lineage>
</organism>
<protein>
    <submittedName>
        <fullName evidence="2">Methyltransferase domain-containing protein</fullName>
    </submittedName>
</protein>
<feature type="region of interest" description="Disordered" evidence="1">
    <location>
        <begin position="1"/>
        <end position="35"/>
    </location>
</feature>
<dbReference type="CDD" id="cd02440">
    <property type="entry name" value="AdoMet_MTases"/>
    <property type="match status" value="1"/>
</dbReference>
<evidence type="ECO:0000313" key="2">
    <source>
        <dbReference type="EMBL" id="TKD50151.1"/>
    </source>
</evidence>
<feature type="compositionally biased region" description="Basic residues" evidence="1">
    <location>
        <begin position="1"/>
        <end position="14"/>
    </location>
</feature>
<dbReference type="SUPFAM" id="SSF53335">
    <property type="entry name" value="S-adenosyl-L-methionine-dependent methyltransferases"/>
    <property type="match status" value="1"/>
</dbReference>
<dbReference type="OrthoDB" id="7552502at2"/>
<dbReference type="AlphaFoldDB" id="A0A4U1L097"/>
<dbReference type="Gene3D" id="3.40.50.150">
    <property type="entry name" value="Vaccinia Virus protein VP39"/>
    <property type="match status" value="1"/>
</dbReference>
<evidence type="ECO:0000256" key="1">
    <source>
        <dbReference type="SAM" id="MobiDB-lite"/>
    </source>
</evidence>
<dbReference type="EMBL" id="SWKR01000002">
    <property type="protein sequence ID" value="TKD50151.1"/>
    <property type="molecule type" value="Genomic_DNA"/>
</dbReference>
<dbReference type="Proteomes" id="UP000309138">
    <property type="component" value="Unassembled WGS sequence"/>
</dbReference>
<dbReference type="GO" id="GO:0032259">
    <property type="term" value="P:methylation"/>
    <property type="evidence" value="ECO:0007669"/>
    <property type="project" value="UniProtKB-KW"/>
</dbReference>
<sequence length="327" mass="35895">MGRRAGRALLRRSSAKGPRLTNHTHLERSQPTEKSTLQVSGKCPVCRLGGDKIALREGDYIGRLCGCGITYIDPQPPVGSIDPQVDHHHRVYYEAPAAARVAWVKRFKQKGLLLDIGCGDGEFTRAAIGAGFEVEGIEPNPDRVATVKKRSAIPVEQGLIEESSLPAGRYDASFHVDLLSHFPDPVAALRAIAEKMRDDGVICFEVGLFSNLPLRWRRLAGRANMPTHLWFFDAPSIEHLLDAAGLKLVAMRRYKVGVSTAVSAALVAMRRERAVAATRAGLPMARGRASGVYYRFHMWLRYGLGRWLPIGGPQTAFVAAVRRLPAS</sequence>
<accession>A0A4U1L097</accession>
<gene>
    <name evidence="2" type="ORF">FBR43_04800</name>
</gene>
<dbReference type="GO" id="GO:0008168">
    <property type="term" value="F:methyltransferase activity"/>
    <property type="evidence" value="ECO:0007669"/>
    <property type="project" value="UniProtKB-KW"/>
</dbReference>
<reference evidence="2 3" key="1">
    <citation type="submission" date="2019-04" db="EMBL/GenBank/DDBJ databases">
        <authorList>
            <person name="Yang Y."/>
            <person name="Wei D."/>
        </authorList>
    </citation>
    <scope>NUCLEOTIDE SEQUENCE [LARGE SCALE GENOMIC DNA]</scope>
    <source>
        <strain evidence="2 3">L-1-4w-11</strain>
    </source>
</reference>
<name>A0A4U1L097_9SPHN</name>
<proteinExistence type="predicted"/>
<keyword evidence="3" id="KW-1185">Reference proteome</keyword>